<sequence>MKEALRDLTRRMRMAIAKVVLSGVDDSPGLQSVQLRLMADEAKGGLTHLQHYGFSSNPHPGAEGVAFFIGGNRDHGVALNLDDRRYRPRNIKAGEVILYTDEDQLAGGHRIHFKRGQEIDIFAGKKVTIQVGDTTRLELTPAGVKLITPDFQADQS</sequence>
<dbReference type="RefSeq" id="WP_320507337.1">
    <property type="nucleotide sequence ID" value="NZ_JAXCLW010000001.1"/>
</dbReference>
<comment type="caution">
    <text evidence="2">The sequence shown here is derived from an EMBL/GenBank/DDBJ whole genome shotgun (WGS) entry which is preliminary data.</text>
</comment>
<gene>
    <name evidence="2" type="ORF">SMD27_05630</name>
</gene>
<name>A0ABU5E7K7_9PROT</name>
<dbReference type="InterPro" id="IPR053861">
    <property type="entry name" value="Phage_Mu_Gp45_N"/>
</dbReference>
<reference evidence="2 3" key="1">
    <citation type="journal article" date="2016" name="Antonie Van Leeuwenhoek">
        <title>Dongia soli sp. nov., isolated from soil from Dokdo, Korea.</title>
        <authorList>
            <person name="Kim D.U."/>
            <person name="Lee H."/>
            <person name="Kim H."/>
            <person name="Kim S.G."/>
            <person name="Ka J.O."/>
        </authorList>
    </citation>
    <scope>NUCLEOTIDE SEQUENCE [LARGE SCALE GENOMIC DNA]</scope>
    <source>
        <strain evidence="2 3">D78</strain>
    </source>
</reference>
<keyword evidence="3" id="KW-1185">Reference proteome</keyword>
<dbReference type="Pfam" id="PF06890">
    <property type="entry name" value="Phage_Mu_Gp45"/>
    <property type="match status" value="1"/>
</dbReference>
<dbReference type="InterPro" id="IPR014462">
    <property type="entry name" value="Phage_Mu_Gp45"/>
</dbReference>
<dbReference type="PIRSF" id="PIRSF012337">
    <property type="entry name" value="gp45"/>
    <property type="match status" value="1"/>
</dbReference>
<evidence type="ECO:0000259" key="1">
    <source>
        <dbReference type="Pfam" id="PF06890"/>
    </source>
</evidence>
<dbReference type="InterPro" id="IPR013046">
    <property type="entry name" value="GpV/Gp45"/>
</dbReference>
<dbReference type="NCBIfam" id="TIGR01644">
    <property type="entry name" value="phage_P2_V"/>
    <property type="match status" value="1"/>
</dbReference>
<accession>A0ABU5E7K7</accession>
<proteinExistence type="predicted"/>
<dbReference type="Proteomes" id="UP001279642">
    <property type="component" value="Unassembled WGS sequence"/>
</dbReference>
<protein>
    <submittedName>
        <fullName evidence="2">Phage baseplate assembly protein V</fullName>
    </submittedName>
</protein>
<dbReference type="EMBL" id="JAXCLW010000001">
    <property type="protein sequence ID" value="MDY0882312.1"/>
    <property type="molecule type" value="Genomic_DNA"/>
</dbReference>
<evidence type="ECO:0000313" key="3">
    <source>
        <dbReference type="Proteomes" id="UP001279642"/>
    </source>
</evidence>
<feature type="domain" description="Bacteriophage Mu Gp45 N-terminal" evidence="1">
    <location>
        <begin position="20"/>
        <end position="85"/>
    </location>
</feature>
<evidence type="ECO:0000313" key="2">
    <source>
        <dbReference type="EMBL" id="MDY0882312.1"/>
    </source>
</evidence>
<organism evidence="2 3">
    <name type="scientific">Dongia soli</name>
    <dbReference type="NCBI Taxonomy" id="600628"/>
    <lineage>
        <taxon>Bacteria</taxon>
        <taxon>Pseudomonadati</taxon>
        <taxon>Pseudomonadota</taxon>
        <taxon>Alphaproteobacteria</taxon>
        <taxon>Rhodospirillales</taxon>
        <taxon>Dongiaceae</taxon>
        <taxon>Dongia</taxon>
    </lineage>
</organism>